<gene>
    <name evidence="5" type="ordered locus">Mnod_3576</name>
</gene>
<dbReference type="STRING" id="460265.Mnod_3576"/>
<evidence type="ECO:0000256" key="3">
    <source>
        <dbReference type="ARBA" id="ARBA00023163"/>
    </source>
</evidence>
<protein>
    <submittedName>
        <fullName evidence="5">Putative phage repressor</fullName>
    </submittedName>
</protein>
<dbReference type="HOGENOM" id="CLU_088925_0_1_5"/>
<name>B8INW9_METNO</name>
<dbReference type="CDD" id="cd00093">
    <property type="entry name" value="HTH_XRE"/>
    <property type="match status" value="1"/>
</dbReference>
<dbReference type="PANTHER" id="PTHR40661">
    <property type="match status" value="1"/>
</dbReference>
<feature type="domain" description="HTH cro/C1-type" evidence="4">
    <location>
        <begin position="13"/>
        <end position="67"/>
    </location>
</feature>
<dbReference type="EMBL" id="CP001349">
    <property type="protein sequence ID" value="ACL58485.1"/>
    <property type="molecule type" value="Genomic_DNA"/>
</dbReference>
<dbReference type="SUPFAM" id="SSF51306">
    <property type="entry name" value="LexA/Signal peptidase"/>
    <property type="match status" value="1"/>
</dbReference>
<dbReference type="Gene3D" id="1.10.260.40">
    <property type="entry name" value="lambda repressor-like DNA-binding domains"/>
    <property type="match status" value="1"/>
</dbReference>
<dbReference type="SMART" id="SM00530">
    <property type="entry name" value="HTH_XRE"/>
    <property type="match status" value="1"/>
</dbReference>
<dbReference type="eggNOG" id="COG2932">
    <property type="taxonomic scope" value="Bacteria"/>
</dbReference>
<evidence type="ECO:0000313" key="5">
    <source>
        <dbReference type="EMBL" id="ACL58485.1"/>
    </source>
</evidence>
<dbReference type="KEGG" id="mno:Mnod_3576"/>
<dbReference type="RefSeq" id="WP_015930142.1">
    <property type="nucleotide sequence ID" value="NC_011894.1"/>
</dbReference>
<dbReference type="InterPro" id="IPR036286">
    <property type="entry name" value="LexA/Signal_pep-like_sf"/>
</dbReference>
<organism evidence="5 6">
    <name type="scientific">Methylobacterium nodulans (strain LMG 21967 / CNCM I-2342 / ORS 2060)</name>
    <dbReference type="NCBI Taxonomy" id="460265"/>
    <lineage>
        <taxon>Bacteria</taxon>
        <taxon>Pseudomonadati</taxon>
        <taxon>Pseudomonadota</taxon>
        <taxon>Alphaproteobacteria</taxon>
        <taxon>Hyphomicrobiales</taxon>
        <taxon>Methylobacteriaceae</taxon>
        <taxon>Methylobacterium</taxon>
    </lineage>
</organism>
<dbReference type="Pfam" id="PF01381">
    <property type="entry name" value="HTH_3"/>
    <property type="match status" value="1"/>
</dbReference>
<evidence type="ECO:0000259" key="4">
    <source>
        <dbReference type="PROSITE" id="PS50943"/>
    </source>
</evidence>
<keyword evidence="1" id="KW-0805">Transcription regulation</keyword>
<dbReference type="PANTHER" id="PTHR40661:SF3">
    <property type="entry name" value="FELS-1 PROPHAGE TRANSCRIPTIONAL REGULATOR"/>
    <property type="match status" value="1"/>
</dbReference>
<dbReference type="InterPro" id="IPR015927">
    <property type="entry name" value="Peptidase_S24_S26A/B/C"/>
</dbReference>
<dbReference type="GO" id="GO:0003677">
    <property type="term" value="F:DNA binding"/>
    <property type="evidence" value="ECO:0007669"/>
    <property type="project" value="UniProtKB-KW"/>
</dbReference>
<dbReference type="Gene3D" id="2.10.109.10">
    <property type="entry name" value="Umud Fragment, subunit A"/>
    <property type="match status" value="1"/>
</dbReference>
<evidence type="ECO:0000313" key="6">
    <source>
        <dbReference type="Proteomes" id="UP000008207"/>
    </source>
</evidence>
<dbReference type="InterPro" id="IPR001387">
    <property type="entry name" value="Cro/C1-type_HTH"/>
</dbReference>
<proteinExistence type="predicted"/>
<keyword evidence="6" id="KW-1185">Reference proteome</keyword>
<dbReference type="Proteomes" id="UP000008207">
    <property type="component" value="Chromosome"/>
</dbReference>
<evidence type="ECO:0000256" key="1">
    <source>
        <dbReference type="ARBA" id="ARBA00023015"/>
    </source>
</evidence>
<reference evidence="5 6" key="1">
    <citation type="submission" date="2009-01" db="EMBL/GenBank/DDBJ databases">
        <title>Complete sequence of chromosome of Methylobacterium nodulans ORS 2060.</title>
        <authorList>
            <consortium name="US DOE Joint Genome Institute"/>
            <person name="Lucas S."/>
            <person name="Copeland A."/>
            <person name="Lapidus A."/>
            <person name="Glavina del Rio T."/>
            <person name="Dalin E."/>
            <person name="Tice H."/>
            <person name="Bruce D."/>
            <person name="Goodwin L."/>
            <person name="Pitluck S."/>
            <person name="Sims D."/>
            <person name="Brettin T."/>
            <person name="Detter J.C."/>
            <person name="Han C."/>
            <person name="Larimer F."/>
            <person name="Land M."/>
            <person name="Hauser L."/>
            <person name="Kyrpides N."/>
            <person name="Ivanova N."/>
            <person name="Marx C.J."/>
            <person name="Richardson P."/>
        </authorList>
    </citation>
    <scope>NUCLEOTIDE SEQUENCE [LARGE SCALE GENOMIC DNA]</scope>
    <source>
        <strain evidence="6">LMG 21967 / CNCM I-2342 / ORS 2060</strain>
    </source>
</reference>
<dbReference type="AlphaFoldDB" id="B8INW9"/>
<keyword evidence="2" id="KW-0238">DNA-binding</keyword>
<keyword evidence="3" id="KW-0804">Transcription</keyword>
<sequence length="220" mass="23641">MVGSMKGKYPNGLAAALQASGVSASELARRLGTSRQNVHRWADGSRELLPPVAQLIASKLGVSASALLLMEEAGPSYIRVAGLVGAGGHINNDVTQVHQNEAVRVRINIPLPDGLSAYEVWGDSMLPRYDPGDLIIVTDQPVPVSRVVGDVALVKTADGNRYLKRVLRGSEPDLYTLESYNASPMEDVEIAEATMIYLILPRRQVTIVHDDAPAPKQAPQ</sequence>
<dbReference type="SUPFAM" id="SSF47413">
    <property type="entry name" value="lambda repressor-like DNA-binding domains"/>
    <property type="match status" value="1"/>
</dbReference>
<evidence type="ECO:0000256" key="2">
    <source>
        <dbReference type="ARBA" id="ARBA00023125"/>
    </source>
</evidence>
<dbReference type="eggNOG" id="COG1476">
    <property type="taxonomic scope" value="Bacteria"/>
</dbReference>
<dbReference type="InterPro" id="IPR010982">
    <property type="entry name" value="Lambda_DNA-bd_dom_sf"/>
</dbReference>
<dbReference type="Pfam" id="PF00717">
    <property type="entry name" value="Peptidase_S24"/>
    <property type="match status" value="1"/>
</dbReference>
<dbReference type="PROSITE" id="PS50943">
    <property type="entry name" value="HTH_CROC1"/>
    <property type="match status" value="1"/>
</dbReference>
<dbReference type="CDD" id="cd06462">
    <property type="entry name" value="Peptidase_S24_S26"/>
    <property type="match status" value="1"/>
</dbReference>
<accession>B8INW9</accession>